<evidence type="ECO:0000313" key="1">
    <source>
        <dbReference type="EMBL" id="TFK73703.1"/>
    </source>
</evidence>
<reference evidence="1 2" key="1">
    <citation type="journal article" date="2019" name="Nat. Ecol. Evol.">
        <title>Megaphylogeny resolves global patterns of mushroom evolution.</title>
        <authorList>
            <person name="Varga T."/>
            <person name="Krizsan K."/>
            <person name="Foldi C."/>
            <person name="Dima B."/>
            <person name="Sanchez-Garcia M."/>
            <person name="Sanchez-Ramirez S."/>
            <person name="Szollosi G.J."/>
            <person name="Szarkandi J.G."/>
            <person name="Papp V."/>
            <person name="Albert L."/>
            <person name="Andreopoulos W."/>
            <person name="Angelini C."/>
            <person name="Antonin V."/>
            <person name="Barry K.W."/>
            <person name="Bougher N.L."/>
            <person name="Buchanan P."/>
            <person name="Buyck B."/>
            <person name="Bense V."/>
            <person name="Catcheside P."/>
            <person name="Chovatia M."/>
            <person name="Cooper J."/>
            <person name="Damon W."/>
            <person name="Desjardin D."/>
            <person name="Finy P."/>
            <person name="Geml J."/>
            <person name="Haridas S."/>
            <person name="Hughes K."/>
            <person name="Justo A."/>
            <person name="Karasinski D."/>
            <person name="Kautmanova I."/>
            <person name="Kiss B."/>
            <person name="Kocsube S."/>
            <person name="Kotiranta H."/>
            <person name="LaButti K.M."/>
            <person name="Lechner B.E."/>
            <person name="Liimatainen K."/>
            <person name="Lipzen A."/>
            <person name="Lukacs Z."/>
            <person name="Mihaltcheva S."/>
            <person name="Morgado L.N."/>
            <person name="Niskanen T."/>
            <person name="Noordeloos M.E."/>
            <person name="Ohm R.A."/>
            <person name="Ortiz-Santana B."/>
            <person name="Ovrebo C."/>
            <person name="Racz N."/>
            <person name="Riley R."/>
            <person name="Savchenko A."/>
            <person name="Shiryaev A."/>
            <person name="Soop K."/>
            <person name="Spirin V."/>
            <person name="Szebenyi C."/>
            <person name="Tomsovsky M."/>
            <person name="Tulloss R.E."/>
            <person name="Uehling J."/>
            <person name="Grigoriev I.V."/>
            <person name="Vagvolgyi C."/>
            <person name="Papp T."/>
            <person name="Martin F.M."/>
            <person name="Miettinen O."/>
            <person name="Hibbett D.S."/>
            <person name="Nagy L.G."/>
        </authorList>
    </citation>
    <scope>NUCLEOTIDE SEQUENCE [LARGE SCALE GENOMIC DNA]</scope>
    <source>
        <strain evidence="1 2">NL-1719</strain>
    </source>
</reference>
<keyword evidence="2" id="KW-1185">Reference proteome</keyword>
<dbReference type="EMBL" id="ML208273">
    <property type="protein sequence ID" value="TFK73703.1"/>
    <property type="molecule type" value="Genomic_DNA"/>
</dbReference>
<accession>A0ACD3B5X1</accession>
<name>A0ACD3B5X1_9AGAR</name>
<dbReference type="Proteomes" id="UP000308600">
    <property type="component" value="Unassembled WGS sequence"/>
</dbReference>
<gene>
    <name evidence="1" type="ORF">BDN72DRAFT_893667</name>
</gene>
<sequence>MSLSPSSDRHEVALDTSTSPAIAQSLSSVIDDKEDQLNNNGTTIVHFHNLTTGSLTVNTIGVNKSNQATEENNNSLAETTNLGPGAQKNNNSSQSSNLNSPTPLTTDGTQMGPPVIPVNFGSVLPFAELSMLPQPPNRQTNATFVAVSPVPAMQQGQSAAAPYPRTSNLGSTDKGLVVAPTKVRPSRSRDEVPVRKKGPEPAPSELQLVYEICLRAIDADDTATRWGIGSLVTIAALAALMKGILIHQH</sequence>
<proteinExistence type="predicted"/>
<organism evidence="1 2">
    <name type="scientific">Pluteus cervinus</name>
    <dbReference type="NCBI Taxonomy" id="181527"/>
    <lineage>
        <taxon>Eukaryota</taxon>
        <taxon>Fungi</taxon>
        <taxon>Dikarya</taxon>
        <taxon>Basidiomycota</taxon>
        <taxon>Agaricomycotina</taxon>
        <taxon>Agaricomycetes</taxon>
        <taxon>Agaricomycetidae</taxon>
        <taxon>Agaricales</taxon>
        <taxon>Pluteineae</taxon>
        <taxon>Pluteaceae</taxon>
        <taxon>Pluteus</taxon>
    </lineage>
</organism>
<protein>
    <submittedName>
        <fullName evidence="1">Uncharacterized protein</fullName>
    </submittedName>
</protein>
<evidence type="ECO:0000313" key="2">
    <source>
        <dbReference type="Proteomes" id="UP000308600"/>
    </source>
</evidence>